<dbReference type="Ensembl" id="ENSCAFT00040035931.1">
    <property type="protein sequence ID" value="ENSCAFP00040031301.1"/>
    <property type="gene ID" value="ENSCAFG00040019404.1"/>
</dbReference>
<evidence type="ECO:0000313" key="3">
    <source>
        <dbReference type="Proteomes" id="UP000694542"/>
    </source>
</evidence>
<sequence length="223" mass="23231">MPKYCRAPNCSNTAGRLGADNRPVMVERLPLAQGRILESWDPVPHQAPCREPASPLSACVSAFLSVLTLMPLIPCLFFQRQQSSRSTEKPVESPSSPEAMPLSPDPTVSASGPMHLAVLGSASGGPEATATMFLTSLPPPPAPARPQPGVQAQNSLAGLGSVLGALQKRTPGPSLGSHSSQNPIICGGPDIAVVIAQRPTPPTLDAKPELLDTETPSAKDQDR</sequence>
<protein>
    <submittedName>
        <fullName evidence="2">Uncharacterized protein</fullName>
    </submittedName>
</protein>
<reference evidence="2" key="1">
    <citation type="submission" date="2018-10" db="EMBL/GenBank/DDBJ databases">
        <title>De novo assembly of a Great Dane genome.</title>
        <authorList>
            <person name="Kidd J.M."/>
            <person name="Pendleton A.L."/>
            <person name="Shen F."/>
            <person name="Emery S."/>
        </authorList>
    </citation>
    <scope>NUCLEOTIDE SEQUENCE [LARGE SCALE GENOMIC DNA]</scope>
    <source>
        <strain evidence="2">Great Dane</strain>
    </source>
</reference>
<accession>A0A8C0T6Z2</accession>
<feature type="region of interest" description="Disordered" evidence="1">
    <location>
        <begin position="167"/>
        <end position="223"/>
    </location>
</feature>
<dbReference type="AlphaFoldDB" id="A0A8C0T6Z2"/>
<name>A0A8C0T6Z2_CANLF</name>
<evidence type="ECO:0000256" key="1">
    <source>
        <dbReference type="SAM" id="MobiDB-lite"/>
    </source>
</evidence>
<feature type="region of interest" description="Disordered" evidence="1">
    <location>
        <begin position="83"/>
        <end position="152"/>
    </location>
</feature>
<reference evidence="2" key="2">
    <citation type="submission" date="2025-08" db="UniProtKB">
        <authorList>
            <consortium name="Ensembl"/>
        </authorList>
    </citation>
    <scope>IDENTIFICATION</scope>
</reference>
<organism evidence="2 3">
    <name type="scientific">Canis lupus familiaris</name>
    <name type="common">Dog</name>
    <name type="synonym">Canis familiaris</name>
    <dbReference type="NCBI Taxonomy" id="9615"/>
    <lineage>
        <taxon>Eukaryota</taxon>
        <taxon>Metazoa</taxon>
        <taxon>Chordata</taxon>
        <taxon>Craniata</taxon>
        <taxon>Vertebrata</taxon>
        <taxon>Euteleostomi</taxon>
        <taxon>Mammalia</taxon>
        <taxon>Eutheria</taxon>
        <taxon>Laurasiatheria</taxon>
        <taxon>Carnivora</taxon>
        <taxon>Caniformia</taxon>
        <taxon>Canidae</taxon>
        <taxon>Canis</taxon>
    </lineage>
</organism>
<dbReference type="Proteomes" id="UP000694542">
    <property type="component" value="Chromosome 1"/>
</dbReference>
<evidence type="ECO:0000313" key="2">
    <source>
        <dbReference type="Ensembl" id="ENSCAFP00040031301.1"/>
    </source>
</evidence>
<proteinExistence type="predicted"/>
<feature type="compositionally biased region" description="Pro residues" evidence="1">
    <location>
        <begin position="137"/>
        <end position="146"/>
    </location>
</feature>